<evidence type="ECO:0000313" key="2">
    <source>
        <dbReference type="EMBL" id="KAK5636186.1"/>
    </source>
</evidence>
<feature type="compositionally biased region" description="Low complexity" evidence="1">
    <location>
        <begin position="270"/>
        <end position="280"/>
    </location>
</feature>
<accession>A0AAN7ZDD5</accession>
<dbReference type="Proteomes" id="UP001305414">
    <property type="component" value="Unassembled WGS sequence"/>
</dbReference>
<name>A0AAN7ZDD5_9PEZI</name>
<sequence>MSTQDYGQNYQQQGEIHFASFYDSRGQMLPRHMRSKSAGVFQHNGYGQNISWRPPCSPAGIGLENTTNRGSKSREELLHDNLEHLRRSNEAAYYIHPRDEAIETSSDHEDEDTMTKATASPVDSPPFELPNPEDAYPAYRKGSLSVPPSVTLTELDYAPRRCKSCLGSPNSDCEYNFITTRKSDDLQTAAKAELCSECSAVAAPVPVTQPSQDANPTIPKTPTYPTEAAQTSQFTPTASVSMTTTTTAGIPVQRTWSQLLFARPGRPTRPSSAKPKSESSAIDETDWPSLGSCPGLSKNARKRNPSS</sequence>
<proteinExistence type="predicted"/>
<feature type="region of interest" description="Disordered" evidence="1">
    <location>
        <begin position="261"/>
        <end position="307"/>
    </location>
</feature>
<comment type="caution">
    <text evidence="2">The sequence shown here is derived from an EMBL/GenBank/DDBJ whole genome shotgun (WGS) entry which is preliminary data.</text>
</comment>
<dbReference type="EMBL" id="JAWHQM010000063">
    <property type="protein sequence ID" value="KAK5636186.1"/>
    <property type="molecule type" value="Genomic_DNA"/>
</dbReference>
<gene>
    <name evidence="2" type="ORF">RRF57_011898</name>
</gene>
<feature type="region of interest" description="Disordered" evidence="1">
    <location>
        <begin position="102"/>
        <end position="127"/>
    </location>
</feature>
<evidence type="ECO:0000256" key="1">
    <source>
        <dbReference type="SAM" id="MobiDB-lite"/>
    </source>
</evidence>
<protein>
    <submittedName>
        <fullName evidence="2">Uncharacterized protein</fullName>
    </submittedName>
</protein>
<dbReference type="AlphaFoldDB" id="A0AAN7ZDD5"/>
<feature type="region of interest" description="Disordered" evidence="1">
    <location>
        <begin position="207"/>
        <end position="239"/>
    </location>
</feature>
<keyword evidence="3" id="KW-1185">Reference proteome</keyword>
<organism evidence="2 3">
    <name type="scientific">Xylaria bambusicola</name>
    <dbReference type="NCBI Taxonomy" id="326684"/>
    <lineage>
        <taxon>Eukaryota</taxon>
        <taxon>Fungi</taxon>
        <taxon>Dikarya</taxon>
        <taxon>Ascomycota</taxon>
        <taxon>Pezizomycotina</taxon>
        <taxon>Sordariomycetes</taxon>
        <taxon>Xylariomycetidae</taxon>
        <taxon>Xylariales</taxon>
        <taxon>Xylariaceae</taxon>
        <taxon>Xylaria</taxon>
    </lineage>
</organism>
<feature type="compositionally biased region" description="Polar residues" evidence="1">
    <location>
        <begin position="208"/>
        <end position="234"/>
    </location>
</feature>
<reference evidence="2 3" key="1">
    <citation type="submission" date="2023-10" db="EMBL/GenBank/DDBJ databases">
        <title>Draft genome sequence of Xylaria bambusicola isolate GMP-LS, the root and basal stem rot pathogen of sugarcane in Indonesia.</title>
        <authorList>
            <person name="Selvaraj P."/>
            <person name="Muralishankar V."/>
            <person name="Muruganantham S."/>
            <person name="Sp S."/>
            <person name="Haryani S."/>
            <person name="Lau K.J.X."/>
            <person name="Naqvi N.I."/>
        </authorList>
    </citation>
    <scope>NUCLEOTIDE SEQUENCE [LARGE SCALE GENOMIC DNA]</scope>
    <source>
        <strain evidence="2">GMP-LS</strain>
    </source>
</reference>
<evidence type="ECO:0000313" key="3">
    <source>
        <dbReference type="Proteomes" id="UP001305414"/>
    </source>
</evidence>